<protein>
    <recommendedName>
        <fullName evidence="1">YgjP-like metallopeptidase domain-containing protein</fullName>
    </recommendedName>
</protein>
<dbReference type="Proteomes" id="UP000002770">
    <property type="component" value="Unassembled WGS sequence"/>
</dbReference>
<evidence type="ECO:0000313" key="2">
    <source>
        <dbReference type="EMBL" id="EHL29476.1"/>
    </source>
</evidence>
<dbReference type="InterPro" id="IPR002725">
    <property type="entry name" value="YgjP-like_metallopeptidase"/>
</dbReference>
<accession>G9ET09</accession>
<reference evidence="2 3" key="1">
    <citation type="journal article" date="2011" name="BMC Genomics">
        <title>Insight into cross-talk between intra-amoebal pathogens.</title>
        <authorList>
            <person name="Gimenez G."/>
            <person name="Bertelli C."/>
            <person name="Moliner C."/>
            <person name="Robert C."/>
            <person name="Raoult D."/>
            <person name="Fournier P.E."/>
            <person name="Greub G."/>
        </authorList>
    </citation>
    <scope>NUCLEOTIDE SEQUENCE [LARGE SCALE GENOMIC DNA]</scope>
    <source>
        <strain evidence="2 3">LLAP12</strain>
    </source>
</reference>
<dbReference type="HOGENOM" id="CLU_065947_1_0_6"/>
<feature type="domain" description="YgjP-like metallopeptidase" evidence="1">
    <location>
        <begin position="2"/>
        <end position="148"/>
    </location>
</feature>
<dbReference type="EMBL" id="JH413847">
    <property type="protein sequence ID" value="EHL29476.1"/>
    <property type="molecule type" value="Genomic_DNA"/>
</dbReference>
<proteinExistence type="predicted"/>
<gene>
    <name evidence="2" type="ORF">LDG_8438</name>
</gene>
<organism evidence="2 3">
    <name type="scientific">Legionella drancourtii LLAP12</name>
    <dbReference type="NCBI Taxonomy" id="658187"/>
    <lineage>
        <taxon>Bacteria</taxon>
        <taxon>Pseudomonadati</taxon>
        <taxon>Pseudomonadota</taxon>
        <taxon>Gammaproteobacteria</taxon>
        <taxon>Legionellales</taxon>
        <taxon>Legionellaceae</taxon>
        <taxon>Legionella</taxon>
    </lineage>
</organism>
<evidence type="ECO:0000259" key="1">
    <source>
        <dbReference type="Pfam" id="PF01863"/>
    </source>
</evidence>
<evidence type="ECO:0000313" key="3">
    <source>
        <dbReference type="Proteomes" id="UP000002770"/>
    </source>
</evidence>
<dbReference type="eggNOG" id="COG1451">
    <property type="taxonomic scope" value="Bacteria"/>
</dbReference>
<dbReference type="InParanoid" id="G9ET09"/>
<dbReference type="Pfam" id="PF01863">
    <property type="entry name" value="YgjP-like"/>
    <property type="match status" value="1"/>
</dbReference>
<sequence length="173" mass="19944">MNLRIYPPDGLVKVSAPHKFSERLIRQTLEQKKSWIREQRERIRSRATPESSALETGATIAFMGKNYLLIIEEHQGPTQVIIQDALIHCYTRPNSTQAQRQTIIDNWYKQQMESILPALIQHWEAIVGVKVTQWSIKKIEITLGIMQHASSAHLLKPQLDQKKPTVFRVRPGS</sequence>
<name>G9ET09_9GAMM</name>
<dbReference type="AlphaFoldDB" id="G9ET09"/>
<keyword evidence="3" id="KW-1185">Reference proteome</keyword>
<dbReference type="STRING" id="658187.LDG_8438"/>